<evidence type="ECO:0000313" key="2">
    <source>
        <dbReference type="Proteomes" id="UP000653231"/>
    </source>
</evidence>
<keyword evidence="2" id="KW-1185">Reference proteome</keyword>
<organism evidence="1 2">
    <name type="scientific">Microbispora bryophytorum subsp. camponoti</name>
    <dbReference type="NCBI Taxonomy" id="1677852"/>
    <lineage>
        <taxon>Bacteria</taxon>
        <taxon>Bacillati</taxon>
        <taxon>Actinomycetota</taxon>
        <taxon>Actinomycetes</taxon>
        <taxon>Streptosporangiales</taxon>
        <taxon>Streptosporangiaceae</taxon>
        <taxon>Microbispora</taxon>
    </lineage>
</organism>
<dbReference type="EMBL" id="JACXRZ010000063">
    <property type="protein sequence ID" value="MBD3148571.1"/>
    <property type="molecule type" value="Genomic_DNA"/>
</dbReference>
<reference evidence="1 2" key="1">
    <citation type="submission" date="2020-09" db="EMBL/GenBank/DDBJ databases">
        <title>Actinomycete isolated from the Camponotus japonicus Mayr.</title>
        <authorList>
            <person name="Gong X."/>
        </authorList>
    </citation>
    <scope>NUCLEOTIDE SEQUENCE [LARGE SCALE GENOMIC DNA]</scope>
    <source>
        <strain evidence="1 2">2C-HV3</strain>
    </source>
</reference>
<accession>A0ABR8LE89</accession>
<protein>
    <submittedName>
        <fullName evidence="1">Uncharacterized protein</fullName>
    </submittedName>
</protein>
<dbReference type="Proteomes" id="UP000653231">
    <property type="component" value="Unassembled WGS sequence"/>
</dbReference>
<proteinExistence type="predicted"/>
<name>A0ABR8LE89_9ACTN</name>
<gene>
    <name evidence="1" type="ORF">IEQ31_36170</name>
</gene>
<comment type="caution">
    <text evidence="1">The sequence shown here is derived from an EMBL/GenBank/DDBJ whole genome shotgun (WGS) entry which is preliminary data.</text>
</comment>
<evidence type="ECO:0000313" key="1">
    <source>
        <dbReference type="EMBL" id="MBD3148571.1"/>
    </source>
</evidence>
<sequence length="126" mass="14749">MARAGEVLYARGWRQTFTVRTIVNQWAWLVTEVERGYDDMVEEYANDLSCRDWLAQAWPILTQPVREVWHAKIQRLDERFRAATVDDGGKAISGYIALGEGWWWRRRPRKLIGSLARDLADVPDEE</sequence>